<feature type="compositionally biased region" description="Low complexity" evidence="1">
    <location>
        <begin position="278"/>
        <end position="287"/>
    </location>
</feature>
<evidence type="ECO:0000259" key="2">
    <source>
        <dbReference type="Pfam" id="PF09816"/>
    </source>
</evidence>
<dbReference type="OrthoDB" id="125903at2759"/>
<evidence type="ECO:0000256" key="1">
    <source>
        <dbReference type="SAM" id="MobiDB-lite"/>
    </source>
</evidence>
<feature type="compositionally biased region" description="Polar residues" evidence="1">
    <location>
        <begin position="116"/>
        <end position="129"/>
    </location>
</feature>
<name>A0A8H3FWM7_9LECA</name>
<dbReference type="InterPro" id="IPR019194">
    <property type="entry name" value="Tscrpt_elong_fac_Eaf_N"/>
</dbReference>
<accession>A0A8H3FWM7</accession>
<feature type="compositionally biased region" description="Acidic residues" evidence="1">
    <location>
        <begin position="326"/>
        <end position="347"/>
    </location>
</feature>
<feature type="region of interest" description="Disordered" evidence="1">
    <location>
        <begin position="179"/>
        <end position="382"/>
    </location>
</feature>
<reference evidence="3" key="1">
    <citation type="submission" date="2021-03" db="EMBL/GenBank/DDBJ databases">
        <authorList>
            <person name="Tagirdzhanova G."/>
        </authorList>
    </citation>
    <scope>NUCLEOTIDE SEQUENCE</scope>
</reference>
<gene>
    <name evidence="3" type="ORF">HETSPECPRED_008353</name>
</gene>
<dbReference type="EMBL" id="CAJPDS010000063">
    <property type="protein sequence ID" value="CAF9932412.1"/>
    <property type="molecule type" value="Genomic_DNA"/>
</dbReference>
<keyword evidence="4" id="KW-1185">Reference proteome</keyword>
<protein>
    <recommendedName>
        <fullName evidence="2">Transcription elongation factor Eaf N-terminal domain-containing protein</fullName>
    </recommendedName>
</protein>
<sequence>MASGTPTLSIDPSKGAKYPIKIADHLLRSNQRRKRHNASIQLNHKPKLSQSVTTTTIKPSSKAQAYKLSIEIDGDGGEYTYSGSQRPTDDCVLIYDPNTGTLSLDRLETELTFNLQSTPINPNSRSLEQQYPHISDCNPSQDLDTDDTLFADDAVSEAGDPNNPYDYRHFLHAAKLRRSASPELRSYQVSSPLPRPSIETSPSQRPLQSSNKLKPRPRPQPKRPASPPAREEADADNEESDDGGLIIEMEPETNKRQNRFMGAFDRDAGSTGPISLRSAASSMSPAARLIRRPPSVESEKSDDINSLEDLQLPSPQRAPPPRTPQEEAEEEADLEAELEMALEEEQANENSGERIPEINGSGSSINASHIIHDESSEESEEE</sequence>
<organism evidence="3 4">
    <name type="scientific">Heterodermia speciosa</name>
    <dbReference type="NCBI Taxonomy" id="116794"/>
    <lineage>
        <taxon>Eukaryota</taxon>
        <taxon>Fungi</taxon>
        <taxon>Dikarya</taxon>
        <taxon>Ascomycota</taxon>
        <taxon>Pezizomycotina</taxon>
        <taxon>Lecanoromycetes</taxon>
        <taxon>OSLEUM clade</taxon>
        <taxon>Lecanoromycetidae</taxon>
        <taxon>Caliciales</taxon>
        <taxon>Physciaceae</taxon>
        <taxon>Heterodermia</taxon>
    </lineage>
</organism>
<evidence type="ECO:0000313" key="3">
    <source>
        <dbReference type="EMBL" id="CAF9932412.1"/>
    </source>
</evidence>
<feature type="compositionally biased region" description="Acidic residues" evidence="1">
    <location>
        <begin position="233"/>
        <end position="242"/>
    </location>
</feature>
<evidence type="ECO:0000313" key="4">
    <source>
        <dbReference type="Proteomes" id="UP000664521"/>
    </source>
</evidence>
<comment type="caution">
    <text evidence="3">The sequence shown here is derived from an EMBL/GenBank/DDBJ whole genome shotgun (WGS) entry which is preliminary data.</text>
</comment>
<feature type="domain" description="Transcription elongation factor Eaf N-terminal" evidence="2">
    <location>
        <begin position="18"/>
        <end position="119"/>
    </location>
</feature>
<dbReference type="AlphaFoldDB" id="A0A8H3FWM7"/>
<feature type="region of interest" description="Disordered" evidence="1">
    <location>
        <begin position="116"/>
        <end position="146"/>
    </location>
</feature>
<proteinExistence type="predicted"/>
<dbReference type="Proteomes" id="UP000664521">
    <property type="component" value="Unassembled WGS sequence"/>
</dbReference>
<feature type="compositionally biased region" description="Polar residues" evidence="1">
    <location>
        <begin position="198"/>
        <end position="212"/>
    </location>
</feature>
<dbReference type="Pfam" id="PF09816">
    <property type="entry name" value="EAF"/>
    <property type="match status" value="1"/>
</dbReference>